<dbReference type="RefSeq" id="WP_133628843.1">
    <property type="nucleotide sequence ID" value="NZ_SOAZ01000021.1"/>
</dbReference>
<proteinExistence type="inferred from homology"/>
<evidence type="ECO:0000256" key="3">
    <source>
        <dbReference type="ARBA" id="ARBA00022730"/>
    </source>
</evidence>
<dbReference type="GO" id="GO:0070181">
    <property type="term" value="F:small ribosomal subunit rRNA binding"/>
    <property type="evidence" value="ECO:0007669"/>
    <property type="project" value="TreeGrafter"/>
</dbReference>
<dbReference type="GO" id="GO:0005829">
    <property type="term" value="C:cytosol"/>
    <property type="evidence" value="ECO:0007669"/>
    <property type="project" value="TreeGrafter"/>
</dbReference>
<dbReference type="OrthoDB" id="9808392at2"/>
<dbReference type="EMBL" id="SOAZ01000021">
    <property type="protein sequence ID" value="TDT51114.1"/>
    <property type="molecule type" value="Genomic_DNA"/>
</dbReference>
<keyword evidence="5 8" id="KW-0689">Ribosomal protein</keyword>
<dbReference type="GO" id="GO:0003735">
    <property type="term" value="F:structural constituent of ribosome"/>
    <property type="evidence" value="ECO:0007669"/>
    <property type="project" value="InterPro"/>
</dbReference>
<keyword evidence="3 8" id="KW-0699">rRNA-binding</keyword>
<evidence type="ECO:0000313" key="10">
    <source>
        <dbReference type="Proteomes" id="UP000295325"/>
    </source>
</evidence>
<organism evidence="9 10">
    <name type="scientific">Fonticella tunisiensis</name>
    <dbReference type="NCBI Taxonomy" id="1096341"/>
    <lineage>
        <taxon>Bacteria</taxon>
        <taxon>Bacillati</taxon>
        <taxon>Bacillota</taxon>
        <taxon>Clostridia</taxon>
        <taxon>Eubacteriales</taxon>
        <taxon>Clostridiaceae</taxon>
        <taxon>Fonticella</taxon>
    </lineage>
</organism>
<dbReference type="AlphaFoldDB" id="A0A4V3ES10"/>
<keyword evidence="10" id="KW-1185">Reference proteome</keyword>
<dbReference type="Gene3D" id="1.20.58.110">
    <property type="entry name" value="Ribosomal protein S20"/>
    <property type="match status" value="1"/>
</dbReference>
<sequence>MANIKSAIKRIRKTEKRTLRNKMVKSSVKTIIKKFEAAVNNNNLDEAKALLSEASHAIDKAAAKGVLHKNNAARKKSRLALKLNKLVAK</sequence>
<protein>
    <recommendedName>
        <fullName evidence="7 8">Small ribosomal subunit protein bS20</fullName>
    </recommendedName>
</protein>
<dbReference type="NCBIfam" id="TIGR00029">
    <property type="entry name" value="S20"/>
    <property type="match status" value="1"/>
</dbReference>
<evidence type="ECO:0000256" key="1">
    <source>
        <dbReference type="ARBA" id="ARBA00003134"/>
    </source>
</evidence>
<dbReference type="GO" id="GO:0006412">
    <property type="term" value="P:translation"/>
    <property type="evidence" value="ECO:0007669"/>
    <property type="project" value="UniProtKB-UniRule"/>
</dbReference>
<evidence type="ECO:0000256" key="5">
    <source>
        <dbReference type="ARBA" id="ARBA00022980"/>
    </source>
</evidence>
<evidence type="ECO:0000256" key="4">
    <source>
        <dbReference type="ARBA" id="ARBA00022884"/>
    </source>
</evidence>
<gene>
    <name evidence="8" type="primary">rpsT</name>
    <name evidence="9" type="ORF">EDD71_12140</name>
</gene>
<name>A0A4V3ES10_9CLOT</name>
<evidence type="ECO:0000256" key="2">
    <source>
        <dbReference type="ARBA" id="ARBA00007634"/>
    </source>
</evidence>
<dbReference type="SUPFAM" id="SSF46992">
    <property type="entry name" value="Ribosomal protein S20"/>
    <property type="match status" value="1"/>
</dbReference>
<comment type="similarity">
    <text evidence="2 8">Belongs to the bacterial ribosomal protein bS20 family.</text>
</comment>
<keyword evidence="4 8" id="KW-0694">RNA-binding</keyword>
<dbReference type="Proteomes" id="UP000295325">
    <property type="component" value="Unassembled WGS sequence"/>
</dbReference>
<reference evidence="9 10" key="1">
    <citation type="submission" date="2019-03" db="EMBL/GenBank/DDBJ databases">
        <title>Genomic Encyclopedia of Type Strains, Phase IV (KMG-IV): sequencing the most valuable type-strain genomes for metagenomic binning, comparative biology and taxonomic classification.</title>
        <authorList>
            <person name="Goeker M."/>
        </authorList>
    </citation>
    <scope>NUCLEOTIDE SEQUENCE [LARGE SCALE GENOMIC DNA]</scope>
    <source>
        <strain evidence="9 10">DSM 24455</strain>
    </source>
</reference>
<comment type="function">
    <text evidence="1 8">Binds directly to 16S ribosomal RNA.</text>
</comment>
<dbReference type="InterPro" id="IPR036510">
    <property type="entry name" value="Ribosomal_bS20_sf"/>
</dbReference>
<dbReference type="Pfam" id="PF01649">
    <property type="entry name" value="Ribosomal_S20p"/>
    <property type="match status" value="1"/>
</dbReference>
<dbReference type="GO" id="GO:0015935">
    <property type="term" value="C:small ribosomal subunit"/>
    <property type="evidence" value="ECO:0007669"/>
    <property type="project" value="TreeGrafter"/>
</dbReference>
<comment type="caution">
    <text evidence="9">The sequence shown here is derived from an EMBL/GenBank/DDBJ whole genome shotgun (WGS) entry which is preliminary data.</text>
</comment>
<dbReference type="PANTHER" id="PTHR33398">
    <property type="entry name" value="30S RIBOSOMAL PROTEIN S20"/>
    <property type="match status" value="1"/>
</dbReference>
<evidence type="ECO:0000256" key="6">
    <source>
        <dbReference type="ARBA" id="ARBA00023274"/>
    </source>
</evidence>
<evidence type="ECO:0000256" key="7">
    <source>
        <dbReference type="ARBA" id="ARBA00035136"/>
    </source>
</evidence>
<dbReference type="HAMAP" id="MF_00500">
    <property type="entry name" value="Ribosomal_bS20"/>
    <property type="match status" value="1"/>
</dbReference>
<evidence type="ECO:0000256" key="8">
    <source>
        <dbReference type="HAMAP-Rule" id="MF_00500"/>
    </source>
</evidence>
<accession>A0A4V3ES10</accession>
<dbReference type="FunFam" id="1.20.58.110:FF:000001">
    <property type="entry name" value="30S ribosomal protein S20"/>
    <property type="match status" value="1"/>
</dbReference>
<dbReference type="InterPro" id="IPR002583">
    <property type="entry name" value="Ribosomal_bS20"/>
</dbReference>
<evidence type="ECO:0000313" key="9">
    <source>
        <dbReference type="EMBL" id="TDT51114.1"/>
    </source>
</evidence>
<dbReference type="PANTHER" id="PTHR33398:SF1">
    <property type="entry name" value="SMALL RIBOSOMAL SUBUNIT PROTEIN BS20C"/>
    <property type="match status" value="1"/>
</dbReference>
<keyword evidence="6 8" id="KW-0687">Ribonucleoprotein</keyword>